<feature type="transmembrane region" description="Helical" evidence="1">
    <location>
        <begin position="144"/>
        <end position="168"/>
    </location>
</feature>
<dbReference type="HOGENOM" id="CLU_035509_11_1_1"/>
<protein>
    <recommendedName>
        <fullName evidence="2">DUF6533 domain-containing protein</fullName>
    </recommendedName>
</protein>
<organism evidence="3 4">
    <name type="scientific">Pisolithus microcarpus 441</name>
    <dbReference type="NCBI Taxonomy" id="765257"/>
    <lineage>
        <taxon>Eukaryota</taxon>
        <taxon>Fungi</taxon>
        <taxon>Dikarya</taxon>
        <taxon>Basidiomycota</taxon>
        <taxon>Agaricomycotina</taxon>
        <taxon>Agaricomycetes</taxon>
        <taxon>Agaricomycetidae</taxon>
        <taxon>Boletales</taxon>
        <taxon>Sclerodermatineae</taxon>
        <taxon>Pisolithaceae</taxon>
        <taxon>Pisolithus</taxon>
    </lineage>
</organism>
<proteinExistence type="predicted"/>
<dbReference type="OrthoDB" id="3350812at2759"/>
<keyword evidence="1" id="KW-0812">Transmembrane</keyword>
<evidence type="ECO:0000259" key="2">
    <source>
        <dbReference type="Pfam" id="PF20151"/>
    </source>
</evidence>
<evidence type="ECO:0000313" key="3">
    <source>
        <dbReference type="EMBL" id="KIK28111.1"/>
    </source>
</evidence>
<keyword evidence="1" id="KW-0472">Membrane</keyword>
<dbReference type="InterPro" id="IPR045340">
    <property type="entry name" value="DUF6533"/>
</dbReference>
<dbReference type="EMBL" id="KN833693">
    <property type="protein sequence ID" value="KIK28111.1"/>
    <property type="molecule type" value="Genomic_DNA"/>
</dbReference>
<reference evidence="3 4" key="1">
    <citation type="submission" date="2014-04" db="EMBL/GenBank/DDBJ databases">
        <authorList>
            <consortium name="DOE Joint Genome Institute"/>
            <person name="Kuo A."/>
            <person name="Kohler A."/>
            <person name="Costa M.D."/>
            <person name="Nagy L.G."/>
            <person name="Floudas D."/>
            <person name="Copeland A."/>
            <person name="Barry K.W."/>
            <person name="Cichocki N."/>
            <person name="Veneault-Fourrey C."/>
            <person name="LaButti K."/>
            <person name="Lindquist E.A."/>
            <person name="Lipzen A."/>
            <person name="Lundell T."/>
            <person name="Morin E."/>
            <person name="Murat C."/>
            <person name="Sun H."/>
            <person name="Tunlid A."/>
            <person name="Henrissat B."/>
            <person name="Grigoriev I.V."/>
            <person name="Hibbett D.S."/>
            <person name="Martin F."/>
            <person name="Nordberg H.P."/>
            <person name="Cantor M.N."/>
            <person name="Hua S.X."/>
        </authorList>
    </citation>
    <scope>NUCLEOTIDE SEQUENCE [LARGE SCALE GENOMIC DNA]</scope>
    <source>
        <strain evidence="3 4">441</strain>
    </source>
</reference>
<evidence type="ECO:0000256" key="1">
    <source>
        <dbReference type="SAM" id="Phobius"/>
    </source>
</evidence>
<feature type="transmembrane region" description="Helical" evidence="1">
    <location>
        <begin position="269"/>
        <end position="290"/>
    </location>
</feature>
<feature type="domain" description="DUF6533" evidence="2">
    <location>
        <begin position="76"/>
        <end position="122"/>
    </location>
</feature>
<name>A0A0C9ZFP8_9AGAM</name>
<gene>
    <name evidence="3" type="ORF">PISMIDRAFT_605612</name>
</gene>
<reference evidence="4" key="2">
    <citation type="submission" date="2015-01" db="EMBL/GenBank/DDBJ databases">
        <title>Evolutionary Origins and Diversification of the Mycorrhizal Mutualists.</title>
        <authorList>
            <consortium name="DOE Joint Genome Institute"/>
            <consortium name="Mycorrhizal Genomics Consortium"/>
            <person name="Kohler A."/>
            <person name="Kuo A."/>
            <person name="Nagy L.G."/>
            <person name="Floudas D."/>
            <person name="Copeland A."/>
            <person name="Barry K.W."/>
            <person name="Cichocki N."/>
            <person name="Veneault-Fourrey C."/>
            <person name="LaButti K."/>
            <person name="Lindquist E.A."/>
            <person name="Lipzen A."/>
            <person name="Lundell T."/>
            <person name="Morin E."/>
            <person name="Murat C."/>
            <person name="Riley R."/>
            <person name="Ohm R."/>
            <person name="Sun H."/>
            <person name="Tunlid A."/>
            <person name="Henrissat B."/>
            <person name="Grigoriev I.V."/>
            <person name="Hibbett D.S."/>
            <person name="Martin F."/>
        </authorList>
    </citation>
    <scope>NUCLEOTIDE SEQUENCE [LARGE SCALE GENOMIC DNA]</scope>
    <source>
        <strain evidence="4">441</strain>
    </source>
</reference>
<sequence length="354" mass="39317">MVQAIRPPCLHRGRHRHLLHRTLPASVRAYRAVCNFAWLYNPFGNQQCASFESLKRMSSSSSESLQSLYQHQVIKYCRVAPISIWVLDSLLTLDGEIRLLTRAKRWGLTHVLYMPTRYFPIIGTAMAVYTALVDSESEETCVALYWTAAIILYFGMAASEGLLLIRTLALWHLQRATRKLLMGTYVLVATVMLVCVLIPSSLKFESICGVTGASSALANRLDKVTVGIFASAALFELVVIVYTLLFVLRSQARTGRYTASRLAAAVTHGNMLYALSLFATSIVNIIFVALPLAGDWHGVFINFQGILHGVLGSRILFDLQGALFEGISLQILTNPETRMEFASVPLSDFSTNEF</sequence>
<accession>A0A0C9ZFP8</accession>
<feature type="transmembrane region" description="Helical" evidence="1">
    <location>
        <begin position="224"/>
        <end position="248"/>
    </location>
</feature>
<dbReference type="AlphaFoldDB" id="A0A0C9ZFP8"/>
<dbReference type="Pfam" id="PF20151">
    <property type="entry name" value="DUF6533"/>
    <property type="match status" value="1"/>
</dbReference>
<feature type="transmembrane region" description="Helical" evidence="1">
    <location>
        <begin position="111"/>
        <end position="132"/>
    </location>
</feature>
<keyword evidence="1" id="KW-1133">Transmembrane helix</keyword>
<keyword evidence="4" id="KW-1185">Reference proteome</keyword>
<feature type="transmembrane region" description="Helical" evidence="1">
    <location>
        <begin position="180"/>
        <end position="204"/>
    </location>
</feature>
<evidence type="ECO:0000313" key="4">
    <source>
        <dbReference type="Proteomes" id="UP000054018"/>
    </source>
</evidence>
<dbReference type="Proteomes" id="UP000054018">
    <property type="component" value="Unassembled WGS sequence"/>
</dbReference>